<dbReference type="Proteomes" id="UP001150238">
    <property type="component" value="Unassembled WGS sequence"/>
</dbReference>
<reference evidence="4" key="1">
    <citation type="submission" date="2022-08" db="EMBL/GenBank/DDBJ databases">
        <authorList>
            <consortium name="DOE Joint Genome Institute"/>
            <person name="Min B."/>
            <person name="Riley R."/>
            <person name="Sierra-Patev S."/>
            <person name="Naranjo-Ortiz M."/>
            <person name="Looney B."/>
            <person name="Konkel Z."/>
            <person name="Slot J.C."/>
            <person name="Sakamoto Y."/>
            <person name="Steenwyk J.L."/>
            <person name="Rokas A."/>
            <person name="Carro J."/>
            <person name="Camarero S."/>
            <person name="Ferreira P."/>
            <person name="Molpeceres G."/>
            <person name="Ruiz-Duenas F.J."/>
            <person name="Serrano A."/>
            <person name="Henrissat B."/>
            <person name="Drula E."/>
            <person name="Hughes K.W."/>
            <person name="Mata J.L."/>
            <person name="Ishikawa N.K."/>
            <person name="Vargas-Isla R."/>
            <person name="Ushijima S."/>
            <person name="Smith C.A."/>
            <person name="Ahrendt S."/>
            <person name="Andreopoulos W."/>
            <person name="He G."/>
            <person name="Labutti K."/>
            <person name="Lipzen A."/>
            <person name="Ng V."/>
            <person name="Sandor L."/>
            <person name="Barry K."/>
            <person name="Martinez A.T."/>
            <person name="Xiao Y."/>
            <person name="Gibbons J.G."/>
            <person name="Terashima K."/>
            <person name="Hibbett D.S."/>
            <person name="Grigoriev I.V."/>
        </authorList>
    </citation>
    <scope>NUCLEOTIDE SEQUENCE</scope>
    <source>
        <strain evidence="4">Sp2 HRB7682 ss15</strain>
    </source>
</reference>
<sequence length="126" mass="13887">SATDEAKTKILELRGLEILQFIDALFNVLEFLPFKTTKTRKGGLAIVGWSFGITFSLSAIANIDSSLVSNGMRDRVGQYLRAHIMLEPALTGFGLSIPPETRLAFRDPNIPYSARAPLFSHLNTGY</sequence>
<reference evidence="4" key="2">
    <citation type="journal article" date="2023" name="Proc. Natl. Acad. Sci. U.S.A.">
        <title>A global phylogenomic analysis of the shiitake genus Lentinula.</title>
        <authorList>
            <person name="Sierra-Patev S."/>
            <person name="Min B."/>
            <person name="Naranjo-Ortiz M."/>
            <person name="Looney B."/>
            <person name="Konkel Z."/>
            <person name="Slot J.C."/>
            <person name="Sakamoto Y."/>
            <person name="Steenwyk J.L."/>
            <person name="Rokas A."/>
            <person name="Carro J."/>
            <person name="Camarero S."/>
            <person name="Ferreira P."/>
            <person name="Molpeceres G."/>
            <person name="Ruiz-Duenas F.J."/>
            <person name="Serrano A."/>
            <person name="Henrissat B."/>
            <person name="Drula E."/>
            <person name="Hughes K.W."/>
            <person name="Mata J.L."/>
            <person name="Ishikawa N.K."/>
            <person name="Vargas-Isla R."/>
            <person name="Ushijima S."/>
            <person name="Smith C.A."/>
            <person name="Donoghue J."/>
            <person name="Ahrendt S."/>
            <person name="Andreopoulos W."/>
            <person name="He G."/>
            <person name="LaButti K."/>
            <person name="Lipzen A."/>
            <person name="Ng V."/>
            <person name="Riley R."/>
            <person name="Sandor L."/>
            <person name="Barry K."/>
            <person name="Martinez A.T."/>
            <person name="Xiao Y."/>
            <person name="Gibbons J.G."/>
            <person name="Terashima K."/>
            <person name="Grigoriev I.V."/>
            <person name="Hibbett D."/>
        </authorList>
    </citation>
    <scope>NUCLEOTIDE SEQUENCE</scope>
    <source>
        <strain evidence="4">Sp2 HRB7682 ss15</strain>
    </source>
</reference>
<dbReference type="EMBL" id="JANVFS010000021">
    <property type="protein sequence ID" value="KAJ4476015.1"/>
    <property type="molecule type" value="Genomic_DNA"/>
</dbReference>
<evidence type="ECO:0000313" key="2">
    <source>
        <dbReference type="EMBL" id="KAJ4476015.1"/>
    </source>
</evidence>
<feature type="transmembrane region" description="Helical" evidence="1">
    <location>
        <begin position="42"/>
        <end position="63"/>
    </location>
</feature>
<evidence type="ECO:0000256" key="1">
    <source>
        <dbReference type="SAM" id="Phobius"/>
    </source>
</evidence>
<proteinExistence type="predicted"/>
<feature type="non-terminal residue" evidence="4">
    <location>
        <position position="1"/>
    </location>
</feature>
<name>A0A9W9DLY5_9AGAR</name>
<feature type="non-terminal residue" evidence="4">
    <location>
        <position position="126"/>
    </location>
</feature>
<dbReference type="EMBL" id="JANVFS010000021">
    <property type="protein sequence ID" value="KAJ4476038.1"/>
    <property type="molecule type" value="Genomic_DNA"/>
</dbReference>
<keyword evidence="1" id="KW-0812">Transmembrane</keyword>
<protein>
    <submittedName>
        <fullName evidence="4">Uncharacterized protein</fullName>
    </submittedName>
</protein>
<keyword evidence="1" id="KW-1133">Transmembrane helix</keyword>
<evidence type="ECO:0000313" key="4">
    <source>
        <dbReference type="EMBL" id="KAJ4476051.1"/>
    </source>
</evidence>
<comment type="caution">
    <text evidence="4">The sequence shown here is derived from an EMBL/GenBank/DDBJ whole genome shotgun (WGS) entry which is preliminary data.</text>
</comment>
<accession>A0A9W9DLY5</accession>
<evidence type="ECO:0000313" key="5">
    <source>
        <dbReference type="Proteomes" id="UP001150238"/>
    </source>
</evidence>
<gene>
    <name evidence="3" type="ORF">C8J55DRAFT_376845</name>
    <name evidence="2" type="ORF">C8J55DRAFT_380304</name>
    <name evidence="4" type="ORF">C8J55DRAFT_412801</name>
</gene>
<dbReference type="AlphaFoldDB" id="A0A9W9DLY5"/>
<organism evidence="4 5">
    <name type="scientific">Lentinula lateritia</name>
    <dbReference type="NCBI Taxonomy" id="40482"/>
    <lineage>
        <taxon>Eukaryota</taxon>
        <taxon>Fungi</taxon>
        <taxon>Dikarya</taxon>
        <taxon>Basidiomycota</taxon>
        <taxon>Agaricomycotina</taxon>
        <taxon>Agaricomycetes</taxon>
        <taxon>Agaricomycetidae</taxon>
        <taxon>Agaricales</taxon>
        <taxon>Marasmiineae</taxon>
        <taxon>Omphalotaceae</taxon>
        <taxon>Lentinula</taxon>
    </lineage>
</organism>
<evidence type="ECO:0000313" key="3">
    <source>
        <dbReference type="EMBL" id="KAJ4476038.1"/>
    </source>
</evidence>
<dbReference type="EMBL" id="JANVFS010000021">
    <property type="protein sequence ID" value="KAJ4476051.1"/>
    <property type="molecule type" value="Genomic_DNA"/>
</dbReference>
<keyword evidence="1" id="KW-0472">Membrane</keyword>